<evidence type="ECO:0000256" key="5">
    <source>
        <dbReference type="ARBA" id="ARBA00042179"/>
    </source>
</evidence>
<name>A0A225B6D3_TALAT</name>
<dbReference type="FunFam" id="3.10.110.10:FF:000063">
    <property type="entry name" value="CDC34p Ubiquitin-conjugating enzyme (E2)"/>
    <property type="match status" value="1"/>
</dbReference>
<proteinExistence type="inferred from homology"/>
<dbReference type="GO" id="GO:0031146">
    <property type="term" value="P:SCF-dependent proteasomal ubiquitin-dependent protein catabolic process"/>
    <property type="evidence" value="ECO:0007669"/>
    <property type="project" value="EnsemblFungi"/>
</dbReference>
<dbReference type="GO" id="GO:0005524">
    <property type="term" value="F:ATP binding"/>
    <property type="evidence" value="ECO:0007669"/>
    <property type="project" value="UniProtKB-UniRule"/>
</dbReference>
<protein>
    <recommendedName>
        <fullName evidence="3">Ubiquitin-conjugating enzyme E2 2</fullName>
    </recommendedName>
    <alternativeName>
        <fullName evidence="5">E2 ubiquitin-conjugating enzyme 2</fullName>
    </alternativeName>
    <alternativeName>
        <fullName evidence="6">Ubiquitin carrier protein UBC2</fullName>
    </alternativeName>
    <alternativeName>
        <fullName evidence="4">Ubiquitin-protein ligase UBC2</fullName>
    </alternativeName>
</protein>
<comment type="similarity">
    <text evidence="8">Belongs to the ubiquitin-conjugating enzyme family.</text>
</comment>
<dbReference type="GO" id="GO:0000209">
    <property type="term" value="P:protein polyubiquitination"/>
    <property type="evidence" value="ECO:0007669"/>
    <property type="project" value="EnsemblFungi"/>
</dbReference>
<keyword evidence="2 8" id="KW-0833">Ubl conjugation pathway</keyword>
<organism evidence="11 12">
    <name type="scientific">Talaromyces atroroseus</name>
    <dbReference type="NCBI Taxonomy" id="1441469"/>
    <lineage>
        <taxon>Eukaryota</taxon>
        <taxon>Fungi</taxon>
        <taxon>Dikarya</taxon>
        <taxon>Ascomycota</taxon>
        <taxon>Pezizomycotina</taxon>
        <taxon>Eurotiomycetes</taxon>
        <taxon>Eurotiomycetidae</taxon>
        <taxon>Eurotiales</taxon>
        <taxon>Trichocomaceae</taxon>
        <taxon>Talaromyces</taxon>
        <taxon>Talaromyces sect. Trachyspermi</taxon>
    </lineage>
</organism>
<keyword evidence="8" id="KW-0547">Nucleotide-binding</keyword>
<dbReference type="AlphaFoldDB" id="A0A225B6D3"/>
<dbReference type="InterPro" id="IPR050113">
    <property type="entry name" value="Ub_conjugating_enzyme"/>
</dbReference>
<dbReference type="GO" id="GO:0010828">
    <property type="term" value="P:positive regulation of D-glucose transmembrane transport"/>
    <property type="evidence" value="ECO:0007669"/>
    <property type="project" value="EnsemblFungi"/>
</dbReference>
<dbReference type="OrthoDB" id="19692at2759"/>
<evidence type="ECO:0000256" key="6">
    <source>
        <dbReference type="ARBA" id="ARBA00042190"/>
    </source>
</evidence>
<evidence type="ECO:0000256" key="7">
    <source>
        <dbReference type="PROSITE-ProRule" id="PRU10133"/>
    </source>
</evidence>
<dbReference type="GO" id="GO:0000086">
    <property type="term" value="P:G2/M transition of mitotic cell cycle"/>
    <property type="evidence" value="ECO:0007669"/>
    <property type="project" value="EnsemblFungi"/>
</dbReference>
<dbReference type="PROSITE" id="PS50127">
    <property type="entry name" value="UBC_2"/>
    <property type="match status" value="1"/>
</dbReference>
<feature type="domain" description="UBC core" evidence="10">
    <location>
        <begin position="1"/>
        <end position="159"/>
    </location>
</feature>
<evidence type="ECO:0000256" key="4">
    <source>
        <dbReference type="ARBA" id="ARBA00041569"/>
    </source>
</evidence>
<comment type="caution">
    <text evidence="11">The sequence shown here is derived from an EMBL/GenBank/DDBJ whole genome shotgun (WGS) entry which is preliminary data.</text>
</comment>
<keyword evidence="1" id="KW-0808">Transferase</keyword>
<feature type="active site" description="Glycyl thioester intermediate" evidence="7">
    <location>
        <position position="84"/>
    </location>
</feature>
<sequence length="240" mass="27194">MTERILMNEFKSLSTEKWVHIELKDEDIFRWNVALVVLNPDSLYYGGYFKAVMDFPKNYPYSPPKFRFNRSIWHPNIYNSGDLCISILHSPGDDEQSGEVAAERWSPAQRVESVLISILSLLDDAECSSPANVDAGVQLRKDPLGYRDRVREDVERSKKDIPEGFVMPTFESTMSKPVSEKDDADFWADSDVDVYSDGDDDPFGGSDSSDFGADDDDMELDDEADSASDDETEKQEDKQV</sequence>
<evidence type="ECO:0000256" key="2">
    <source>
        <dbReference type="ARBA" id="ARBA00022786"/>
    </source>
</evidence>
<dbReference type="RefSeq" id="XP_020123810.1">
    <property type="nucleotide sequence ID" value="XM_020260548.1"/>
</dbReference>
<reference evidence="11 12" key="1">
    <citation type="submission" date="2015-06" db="EMBL/GenBank/DDBJ databases">
        <title>Talaromyces atroroseus IBT 11181 draft genome.</title>
        <authorList>
            <person name="Rasmussen K.B."/>
            <person name="Rasmussen S."/>
            <person name="Petersen B."/>
            <person name="Sicheritz-Ponten T."/>
            <person name="Mortensen U.H."/>
            <person name="Thrane U."/>
        </authorList>
    </citation>
    <scope>NUCLEOTIDE SEQUENCE [LARGE SCALE GENOMIC DNA]</scope>
    <source>
        <strain evidence="11 12">IBT 11181</strain>
    </source>
</reference>
<evidence type="ECO:0000313" key="11">
    <source>
        <dbReference type="EMBL" id="OKL63689.1"/>
    </source>
</evidence>
<evidence type="ECO:0000256" key="8">
    <source>
        <dbReference type="RuleBase" id="RU362109"/>
    </source>
</evidence>
<dbReference type="GO" id="GO:0005737">
    <property type="term" value="C:cytoplasm"/>
    <property type="evidence" value="ECO:0007669"/>
    <property type="project" value="EnsemblFungi"/>
</dbReference>
<gene>
    <name evidence="11" type="ORF">UA08_00711</name>
</gene>
<accession>A0A225B6D3</accession>
<dbReference type="GO" id="GO:0005634">
    <property type="term" value="C:nucleus"/>
    <property type="evidence" value="ECO:0007669"/>
    <property type="project" value="EnsemblFungi"/>
</dbReference>
<evidence type="ECO:0000256" key="1">
    <source>
        <dbReference type="ARBA" id="ARBA00022679"/>
    </source>
</evidence>
<evidence type="ECO:0000313" key="12">
    <source>
        <dbReference type="Proteomes" id="UP000214365"/>
    </source>
</evidence>
<dbReference type="STRING" id="1441469.A0A225B6D3"/>
<dbReference type="InterPro" id="IPR023313">
    <property type="entry name" value="UBQ-conjugating_AS"/>
</dbReference>
<dbReference type="CDD" id="cd23811">
    <property type="entry name" value="UBCc_ScCDC34-like"/>
    <property type="match status" value="1"/>
</dbReference>
<dbReference type="GeneID" id="31000466"/>
<feature type="compositionally biased region" description="Acidic residues" evidence="9">
    <location>
        <begin position="182"/>
        <end position="202"/>
    </location>
</feature>
<keyword evidence="8" id="KW-0067">ATP-binding</keyword>
<evidence type="ECO:0000256" key="9">
    <source>
        <dbReference type="SAM" id="MobiDB-lite"/>
    </source>
</evidence>
<evidence type="ECO:0000256" key="3">
    <source>
        <dbReference type="ARBA" id="ARBA00039884"/>
    </source>
</evidence>
<dbReference type="PANTHER" id="PTHR24067">
    <property type="entry name" value="UBIQUITIN-CONJUGATING ENZYME E2"/>
    <property type="match status" value="1"/>
</dbReference>
<dbReference type="InterPro" id="IPR016135">
    <property type="entry name" value="UBQ-conjugating_enzyme/RWD"/>
</dbReference>
<dbReference type="SMART" id="SM00212">
    <property type="entry name" value="UBCc"/>
    <property type="match status" value="1"/>
</dbReference>
<dbReference type="PROSITE" id="PS00183">
    <property type="entry name" value="UBC_1"/>
    <property type="match status" value="1"/>
</dbReference>
<feature type="compositionally biased region" description="Acidic residues" evidence="9">
    <location>
        <begin position="212"/>
        <end position="234"/>
    </location>
</feature>
<feature type="region of interest" description="Disordered" evidence="9">
    <location>
        <begin position="172"/>
        <end position="240"/>
    </location>
</feature>
<keyword evidence="12" id="KW-1185">Reference proteome</keyword>
<dbReference type="GO" id="GO:0030466">
    <property type="term" value="P:silent mating-type cassette heterochromatin formation"/>
    <property type="evidence" value="ECO:0007669"/>
    <property type="project" value="EnsemblFungi"/>
</dbReference>
<dbReference type="SUPFAM" id="SSF54495">
    <property type="entry name" value="UBC-like"/>
    <property type="match status" value="1"/>
</dbReference>
<evidence type="ECO:0000259" key="10">
    <source>
        <dbReference type="PROSITE" id="PS50127"/>
    </source>
</evidence>
<dbReference type="InterPro" id="IPR000608">
    <property type="entry name" value="UBC"/>
</dbReference>
<dbReference type="Proteomes" id="UP000214365">
    <property type="component" value="Unassembled WGS sequence"/>
</dbReference>
<dbReference type="GO" id="GO:0019005">
    <property type="term" value="C:SCF ubiquitin ligase complex"/>
    <property type="evidence" value="ECO:0007669"/>
    <property type="project" value="EnsemblFungi"/>
</dbReference>
<dbReference type="GO" id="GO:0061630">
    <property type="term" value="F:ubiquitin protein ligase activity"/>
    <property type="evidence" value="ECO:0007669"/>
    <property type="project" value="EnsemblFungi"/>
</dbReference>
<dbReference type="Pfam" id="PF00179">
    <property type="entry name" value="UQ_con"/>
    <property type="match status" value="1"/>
</dbReference>
<dbReference type="GO" id="GO:0000082">
    <property type="term" value="P:G1/S transition of mitotic cell cycle"/>
    <property type="evidence" value="ECO:0007669"/>
    <property type="project" value="EnsemblFungi"/>
</dbReference>
<dbReference type="Gene3D" id="3.10.110.10">
    <property type="entry name" value="Ubiquitin Conjugating Enzyme"/>
    <property type="match status" value="1"/>
</dbReference>
<dbReference type="EMBL" id="LFMY01000001">
    <property type="protein sequence ID" value="OKL63689.1"/>
    <property type="molecule type" value="Genomic_DNA"/>
</dbReference>
<dbReference type="GO" id="GO:0051865">
    <property type="term" value="P:protein autoubiquitination"/>
    <property type="evidence" value="ECO:0007669"/>
    <property type="project" value="EnsemblFungi"/>
</dbReference>